<dbReference type="AlphaFoldDB" id="A0A5B7XXY4"/>
<dbReference type="GO" id="GO:0005886">
    <property type="term" value="C:plasma membrane"/>
    <property type="evidence" value="ECO:0007669"/>
    <property type="project" value="UniProtKB-SubCell"/>
</dbReference>
<feature type="transmembrane region" description="Helical" evidence="6">
    <location>
        <begin position="250"/>
        <end position="271"/>
    </location>
</feature>
<dbReference type="InterPro" id="IPR002293">
    <property type="entry name" value="AA/rel_permease1"/>
</dbReference>
<dbReference type="RefSeq" id="WP_139592255.1">
    <property type="nucleotide sequence ID" value="NZ_CP040825.1"/>
</dbReference>
<protein>
    <submittedName>
        <fullName evidence="7">APC family permease</fullName>
    </submittedName>
</protein>
<evidence type="ECO:0000256" key="6">
    <source>
        <dbReference type="SAM" id="Phobius"/>
    </source>
</evidence>
<feature type="transmembrane region" description="Helical" evidence="6">
    <location>
        <begin position="286"/>
        <end position="305"/>
    </location>
</feature>
<evidence type="ECO:0000256" key="1">
    <source>
        <dbReference type="ARBA" id="ARBA00004651"/>
    </source>
</evidence>
<accession>A0A5B7XXY4</accession>
<dbReference type="PANTHER" id="PTHR42770:SF18">
    <property type="entry name" value="ARGININE_AGMATINE ANTIPORTER"/>
    <property type="match status" value="1"/>
</dbReference>
<dbReference type="Pfam" id="PF13520">
    <property type="entry name" value="AA_permease_2"/>
    <property type="match status" value="1"/>
</dbReference>
<feature type="transmembrane region" description="Helical" evidence="6">
    <location>
        <begin position="419"/>
        <end position="441"/>
    </location>
</feature>
<feature type="transmembrane region" description="Helical" evidence="6">
    <location>
        <begin position="178"/>
        <end position="196"/>
    </location>
</feature>
<dbReference type="GO" id="GO:0022857">
    <property type="term" value="F:transmembrane transporter activity"/>
    <property type="evidence" value="ECO:0007669"/>
    <property type="project" value="InterPro"/>
</dbReference>
<reference evidence="7 8" key="1">
    <citation type="submission" date="2019-06" db="EMBL/GenBank/DDBJ databases">
        <title>Mycoplasma sp. 2F1A isolated from ostrich.</title>
        <authorList>
            <person name="Spergser J."/>
        </authorList>
    </citation>
    <scope>NUCLEOTIDE SEQUENCE [LARGE SCALE GENOMIC DNA]</scope>
    <source>
        <strain evidence="7 8">2F1A</strain>
    </source>
</reference>
<evidence type="ECO:0000256" key="3">
    <source>
        <dbReference type="ARBA" id="ARBA00022692"/>
    </source>
</evidence>
<dbReference type="Proteomes" id="UP000305457">
    <property type="component" value="Chromosome"/>
</dbReference>
<feature type="transmembrane region" description="Helical" evidence="6">
    <location>
        <begin position="378"/>
        <end position="398"/>
    </location>
</feature>
<evidence type="ECO:0000313" key="8">
    <source>
        <dbReference type="Proteomes" id="UP000305457"/>
    </source>
</evidence>
<dbReference type="InterPro" id="IPR050367">
    <property type="entry name" value="APC_superfamily"/>
</dbReference>
<evidence type="ECO:0000256" key="4">
    <source>
        <dbReference type="ARBA" id="ARBA00022989"/>
    </source>
</evidence>
<feature type="transmembrane region" description="Helical" evidence="6">
    <location>
        <begin position="140"/>
        <end position="166"/>
    </location>
</feature>
<dbReference type="Gene3D" id="1.20.1740.10">
    <property type="entry name" value="Amino acid/polyamine transporter I"/>
    <property type="match status" value="1"/>
</dbReference>
<evidence type="ECO:0000256" key="5">
    <source>
        <dbReference type="ARBA" id="ARBA00023136"/>
    </source>
</evidence>
<gene>
    <name evidence="7" type="ORF">FG904_01985</name>
</gene>
<dbReference type="PIRSF" id="PIRSF006060">
    <property type="entry name" value="AA_transporter"/>
    <property type="match status" value="1"/>
</dbReference>
<feature type="transmembrane region" description="Helical" evidence="6">
    <location>
        <begin position="347"/>
        <end position="366"/>
    </location>
</feature>
<organism evidence="7 8">
    <name type="scientific">Mycoplasma nasistruthionis</name>
    <dbReference type="NCBI Taxonomy" id="353852"/>
    <lineage>
        <taxon>Bacteria</taxon>
        <taxon>Bacillati</taxon>
        <taxon>Mycoplasmatota</taxon>
        <taxon>Mollicutes</taxon>
        <taxon>Mycoplasmataceae</taxon>
        <taxon>Mycoplasma</taxon>
    </lineage>
</organism>
<keyword evidence="4 6" id="KW-1133">Transmembrane helix</keyword>
<evidence type="ECO:0000313" key="7">
    <source>
        <dbReference type="EMBL" id="QCZ36773.1"/>
    </source>
</evidence>
<dbReference type="OrthoDB" id="396415at2"/>
<name>A0A5B7XXY4_9MOLU</name>
<feature type="transmembrane region" description="Helical" evidence="6">
    <location>
        <begin position="216"/>
        <end position="238"/>
    </location>
</feature>
<keyword evidence="5 6" id="KW-0472">Membrane</keyword>
<evidence type="ECO:0000256" key="2">
    <source>
        <dbReference type="ARBA" id="ARBA00022475"/>
    </source>
</evidence>
<proteinExistence type="predicted"/>
<feature type="transmembrane region" description="Helical" evidence="6">
    <location>
        <begin position="36"/>
        <end position="55"/>
    </location>
</feature>
<dbReference type="KEGG" id="mnh:FG904_01985"/>
<feature type="transmembrane region" description="Helical" evidence="6">
    <location>
        <begin position="96"/>
        <end position="120"/>
    </location>
</feature>
<keyword evidence="2" id="KW-1003">Cell membrane</keyword>
<dbReference type="EMBL" id="CP040825">
    <property type="protein sequence ID" value="QCZ36773.1"/>
    <property type="molecule type" value="Genomic_DNA"/>
</dbReference>
<keyword evidence="3 6" id="KW-0812">Transmembrane</keyword>
<feature type="transmembrane region" description="Helical" evidence="6">
    <location>
        <begin position="447"/>
        <end position="470"/>
    </location>
</feature>
<sequence>MEKQFTEKSFTFFIINFVVGVGFITTISTVVKMSYWGYLVLILSAFCVFGIALVFSRLANTYNDHYGGSYSFARHLDDDVANQAEVKSKNVFLRNLVFFVGWNQFIQTPILSAVAPLFLAEVAKTALNAFGINEVNTPNYSLITWIINIVSIGFFILIILISTIGLKTNQVVLYISSAAKWIMLTIAMVIMLIAVFKNSQTTNAVNKIETTKITSTLIFGNILLFMYAFGGIEDAAAMVKDVKFKSFNKVLLYAFAFIFVFYLVFFSLYLFLPKSNGIDSSNISNIYQYGLGGYGIVIFVIGFLLNDVGYKIFQSVSTARKIVPLAEDQYLFPALAKRNQKGEFRNAILFGTALVLISMFSLWLIPTIVSSKEVNEQILNATIISSSIALFVQDLITFSTAFGLERKNRIPTIPIWEKIIYMLTMCLISAILLFTFIPNILGGSWSLANTIGILIYTVSLVMGFIFKFITKIMMKKSVLKQP</sequence>
<feature type="transmembrane region" description="Helical" evidence="6">
    <location>
        <begin position="12"/>
        <end position="30"/>
    </location>
</feature>
<comment type="subcellular location">
    <subcellularLocation>
        <location evidence="1">Cell membrane</location>
        <topology evidence="1">Multi-pass membrane protein</topology>
    </subcellularLocation>
</comment>
<dbReference type="PANTHER" id="PTHR42770">
    <property type="entry name" value="AMINO ACID TRANSPORTER-RELATED"/>
    <property type="match status" value="1"/>
</dbReference>